<accession>A0A8K1D921</accession>
<dbReference type="UniPathway" id="UPA00528">
    <property type="reaction ID" value="UER00586"/>
</dbReference>
<keyword evidence="5" id="KW-0663">Pyridoxal phosphate</keyword>
<feature type="domain" description="Aminotransferase class I/classII large" evidence="11">
    <location>
        <begin position="47"/>
        <end position="138"/>
    </location>
</feature>
<evidence type="ECO:0000256" key="3">
    <source>
        <dbReference type="ARBA" id="ARBA00022576"/>
    </source>
</evidence>
<comment type="catalytic activity">
    <reaction evidence="9">
        <text>L-alanine + 2-oxoglutarate = pyruvate + L-glutamate</text>
        <dbReference type="Rhea" id="RHEA:19453"/>
        <dbReference type="ChEBI" id="CHEBI:15361"/>
        <dbReference type="ChEBI" id="CHEBI:16810"/>
        <dbReference type="ChEBI" id="CHEBI:29985"/>
        <dbReference type="ChEBI" id="CHEBI:57972"/>
        <dbReference type="EC" id="2.6.1.2"/>
    </reaction>
</comment>
<organism evidence="12 13">
    <name type="scientific">Zosterops borbonicus</name>
    <dbReference type="NCBI Taxonomy" id="364589"/>
    <lineage>
        <taxon>Eukaryota</taxon>
        <taxon>Metazoa</taxon>
        <taxon>Chordata</taxon>
        <taxon>Craniata</taxon>
        <taxon>Vertebrata</taxon>
        <taxon>Euteleostomi</taxon>
        <taxon>Archelosauria</taxon>
        <taxon>Archosauria</taxon>
        <taxon>Dinosauria</taxon>
        <taxon>Saurischia</taxon>
        <taxon>Theropoda</taxon>
        <taxon>Coelurosauria</taxon>
        <taxon>Aves</taxon>
        <taxon>Neognathae</taxon>
        <taxon>Neoaves</taxon>
        <taxon>Telluraves</taxon>
        <taxon>Australaves</taxon>
        <taxon>Passeriformes</taxon>
        <taxon>Sylvioidea</taxon>
        <taxon>Zosteropidae</taxon>
        <taxon>Zosterops</taxon>
    </lineage>
</organism>
<dbReference type="Pfam" id="PF00155">
    <property type="entry name" value="Aminotran_1_2"/>
    <property type="match status" value="1"/>
</dbReference>
<dbReference type="InterPro" id="IPR004839">
    <property type="entry name" value="Aminotransferase_I/II_large"/>
</dbReference>
<sequence length="138" mass="13964">MATAGDTRVPTAAGTAQREGGGDVQEELAPDVLSLFVLPAPALPAGVLVPVPGPALCAAAAGLAGAVPVPYPLEPARGWAPDVAALRRAVRGARGRCRPRVLWVLNPGDPTGHVLSGALMRSLLAVAAEEELLLLADE</sequence>
<dbReference type="Proteomes" id="UP000796761">
    <property type="component" value="Unassembled WGS sequence"/>
</dbReference>
<dbReference type="PANTHER" id="PTHR11751">
    <property type="entry name" value="ALANINE AMINOTRANSFERASE"/>
    <property type="match status" value="1"/>
</dbReference>
<dbReference type="GO" id="GO:0030170">
    <property type="term" value="F:pyridoxal phosphate binding"/>
    <property type="evidence" value="ECO:0007669"/>
    <property type="project" value="InterPro"/>
</dbReference>
<comment type="pathway">
    <text evidence="6">Amino-acid degradation; L-alanine degradation via transaminase pathway; pyruvate from L-alanine: step 1/1.</text>
</comment>
<evidence type="ECO:0000259" key="11">
    <source>
        <dbReference type="Pfam" id="PF00155"/>
    </source>
</evidence>
<gene>
    <name evidence="12" type="ORF">HGM15179_019269</name>
</gene>
<dbReference type="GO" id="GO:0042853">
    <property type="term" value="P:L-alanine catabolic process"/>
    <property type="evidence" value="ECO:0007669"/>
    <property type="project" value="UniProtKB-UniPathway"/>
</dbReference>
<dbReference type="Gene3D" id="3.40.640.10">
    <property type="entry name" value="Type I PLP-dependent aspartate aminotransferase-like (Major domain)"/>
    <property type="match status" value="1"/>
</dbReference>
<feature type="non-terminal residue" evidence="12">
    <location>
        <position position="1"/>
    </location>
</feature>
<evidence type="ECO:0000256" key="4">
    <source>
        <dbReference type="ARBA" id="ARBA00022679"/>
    </source>
</evidence>
<comment type="cofactor">
    <cofactor evidence="1">
        <name>pyridoxal 5'-phosphate</name>
        <dbReference type="ChEBI" id="CHEBI:597326"/>
    </cofactor>
</comment>
<comment type="subunit">
    <text evidence="2">Homodimer.</text>
</comment>
<reference evidence="12" key="1">
    <citation type="submission" date="2019-04" db="EMBL/GenBank/DDBJ databases">
        <title>Genome assembly of Zosterops borbonicus 15179.</title>
        <authorList>
            <person name="Leroy T."/>
            <person name="Anselmetti Y."/>
            <person name="Tilak M.-K."/>
            <person name="Nabholz B."/>
        </authorList>
    </citation>
    <scope>NUCLEOTIDE SEQUENCE</scope>
    <source>
        <strain evidence="12">HGM_15179</strain>
        <tissue evidence="12">Muscle</tissue>
    </source>
</reference>
<evidence type="ECO:0000313" key="13">
    <source>
        <dbReference type="Proteomes" id="UP000796761"/>
    </source>
</evidence>
<dbReference type="InterPro" id="IPR015424">
    <property type="entry name" value="PyrdxlP-dep_Trfase"/>
</dbReference>
<evidence type="ECO:0000256" key="10">
    <source>
        <dbReference type="SAM" id="MobiDB-lite"/>
    </source>
</evidence>
<keyword evidence="3" id="KW-0032">Aminotransferase</keyword>
<evidence type="ECO:0000256" key="2">
    <source>
        <dbReference type="ARBA" id="ARBA00011738"/>
    </source>
</evidence>
<evidence type="ECO:0000256" key="5">
    <source>
        <dbReference type="ARBA" id="ARBA00022898"/>
    </source>
</evidence>
<evidence type="ECO:0000256" key="9">
    <source>
        <dbReference type="ARBA" id="ARBA00047412"/>
    </source>
</evidence>
<dbReference type="AlphaFoldDB" id="A0A8K1D921"/>
<comment type="caution">
    <text evidence="12">The sequence shown here is derived from an EMBL/GenBank/DDBJ whole genome shotgun (WGS) entry which is preliminary data.</text>
</comment>
<evidence type="ECO:0000313" key="12">
    <source>
        <dbReference type="EMBL" id="TRZ07833.1"/>
    </source>
</evidence>
<evidence type="ECO:0000256" key="6">
    <source>
        <dbReference type="ARBA" id="ARBA00025708"/>
    </source>
</evidence>
<dbReference type="PANTHER" id="PTHR11751:SF308">
    <property type="entry name" value="ALANINE AMINOTRANSFERASE 1"/>
    <property type="match status" value="1"/>
</dbReference>
<dbReference type="GO" id="GO:0004021">
    <property type="term" value="F:L-alanine:2-oxoglutarate aminotransferase activity"/>
    <property type="evidence" value="ECO:0007669"/>
    <property type="project" value="UniProtKB-EC"/>
</dbReference>
<dbReference type="InterPro" id="IPR045088">
    <property type="entry name" value="ALAT1/2-like"/>
</dbReference>
<dbReference type="InterPro" id="IPR015421">
    <property type="entry name" value="PyrdxlP-dep_Trfase_major"/>
</dbReference>
<proteinExistence type="inferred from homology"/>
<evidence type="ECO:0000256" key="1">
    <source>
        <dbReference type="ARBA" id="ARBA00001933"/>
    </source>
</evidence>
<name>A0A8K1D921_9PASS</name>
<keyword evidence="4" id="KW-0808">Transferase</keyword>
<dbReference type="SUPFAM" id="SSF53383">
    <property type="entry name" value="PLP-dependent transferases"/>
    <property type="match status" value="1"/>
</dbReference>
<comment type="similarity">
    <text evidence="7">Belongs to the class-I pyridoxal-phosphate-dependent aminotransferase family. Alanine aminotransferase subfamily.</text>
</comment>
<protein>
    <recommendedName>
        <fullName evidence="8">alanine transaminase</fullName>
        <ecNumber evidence="8">2.6.1.2</ecNumber>
    </recommendedName>
</protein>
<feature type="region of interest" description="Disordered" evidence="10">
    <location>
        <begin position="1"/>
        <end position="23"/>
    </location>
</feature>
<evidence type="ECO:0000256" key="7">
    <source>
        <dbReference type="ARBA" id="ARBA00025785"/>
    </source>
</evidence>
<keyword evidence="13" id="KW-1185">Reference proteome</keyword>
<evidence type="ECO:0000256" key="8">
    <source>
        <dbReference type="ARBA" id="ARBA00026106"/>
    </source>
</evidence>
<dbReference type="EMBL" id="SWJQ01001605">
    <property type="protein sequence ID" value="TRZ07833.1"/>
    <property type="molecule type" value="Genomic_DNA"/>
</dbReference>
<dbReference type="EC" id="2.6.1.2" evidence="8"/>